<dbReference type="GO" id="GO:0005201">
    <property type="term" value="F:extracellular matrix structural constituent"/>
    <property type="evidence" value="ECO:0007669"/>
    <property type="project" value="InterPro"/>
</dbReference>
<dbReference type="Pfam" id="PF01410">
    <property type="entry name" value="COLFI"/>
    <property type="match status" value="1"/>
</dbReference>
<evidence type="ECO:0000259" key="6">
    <source>
        <dbReference type="PROSITE" id="PS50948"/>
    </source>
</evidence>
<comment type="subcellular location">
    <subcellularLocation>
        <location evidence="1">Secreted</location>
    </subcellularLocation>
</comment>
<dbReference type="GO" id="GO:0070492">
    <property type="term" value="F:oligosaccharide binding"/>
    <property type="evidence" value="ECO:0007669"/>
    <property type="project" value="TreeGrafter"/>
</dbReference>
<evidence type="ECO:0000313" key="9">
    <source>
        <dbReference type="Proteomes" id="UP001159428"/>
    </source>
</evidence>
<name>A0AAU9X5U6_9CNID</name>
<dbReference type="GO" id="GO:0005581">
    <property type="term" value="C:collagen trimer"/>
    <property type="evidence" value="ECO:0007669"/>
    <property type="project" value="UniProtKB-KW"/>
</dbReference>
<feature type="domain" description="Fibrinogen C-terminal" evidence="7">
    <location>
        <begin position="174"/>
        <end position="224"/>
    </location>
</feature>
<dbReference type="Pfam" id="PF00024">
    <property type="entry name" value="PAN_1"/>
    <property type="match status" value="1"/>
</dbReference>
<evidence type="ECO:0000256" key="1">
    <source>
        <dbReference type="ARBA" id="ARBA00004613"/>
    </source>
</evidence>
<evidence type="ECO:0000256" key="3">
    <source>
        <dbReference type="ARBA" id="ARBA00023119"/>
    </source>
</evidence>
<dbReference type="Proteomes" id="UP001159428">
    <property type="component" value="Unassembled WGS sequence"/>
</dbReference>
<comment type="caution">
    <text evidence="8">The sequence shown here is derived from an EMBL/GenBank/DDBJ whole genome shotgun (WGS) entry which is preliminary data.</text>
</comment>
<dbReference type="Gene3D" id="2.60.120.1000">
    <property type="match status" value="1"/>
</dbReference>
<evidence type="ECO:0008006" key="10">
    <source>
        <dbReference type="Google" id="ProtNLM"/>
    </source>
</evidence>
<keyword evidence="5" id="KW-1133">Transmembrane helix</keyword>
<keyword evidence="9" id="KW-1185">Reference proteome</keyword>
<accession>A0AAU9X5U6</accession>
<evidence type="ECO:0000259" key="7">
    <source>
        <dbReference type="PROSITE" id="PS51406"/>
    </source>
</evidence>
<keyword evidence="4" id="KW-1015">Disulfide bond</keyword>
<dbReference type="EMBL" id="CALNXJ010000031">
    <property type="protein sequence ID" value="CAH3137763.1"/>
    <property type="molecule type" value="Genomic_DNA"/>
</dbReference>
<dbReference type="InterPro" id="IPR036056">
    <property type="entry name" value="Fibrinogen-like_C"/>
</dbReference>
<dbReference type="InterPro" id="IPR002181">
    <property type="entry name" value="Fibrinogen_a/b/g_C_dom"/>
</dbReference>
<dbReference type="PANTHER" id="PTHR16146:SF46">
    <property type="entry name" value="INTELECTIN-1A-RELATED"/>
    <property type="match status" value="1"/>
</dbReference>
<feature type="domain" description="Apple" evidence="6">
    <location>
        <begin position="30"/>
        <end position="111"/>
    </location>
</feature>
<keyword evidence="5" id="KW-0812">Transmembrane</keyword>
<dbReference type="PROSITE" id="PS51406">
    <property type="entry name" value="FIBRINOGEN_C_2"/>
    <property type="match status" value="1"/>
</dbReference>
<dbReference type="InterPro" id="IPR000885">
    <property type="entry name" value="Fib_collagen_C"/>
</dbReference>
<reference evidence="8 9" key="1">
    <citation type="submission" date="2022-05" db="EMBL/GenBank/DDBJ databases">
        <authorList>
            <consortium name="Genoscope - CEA"/>
            <person name="William W."/>
        </authorList>
    </citation>
    <scope>NUCLEOTIDE SEQUENCE [LARGE SCALE GENOMIC DNA]</scope>
</reference>
<dbReference type="NCBIfam" id="NF040941">
    <property type="entry name" value="GGGWT_bact"/>
    <property type="match status" value="1"/>
</dbReference>
<keyword evidence="2" id="KW-0964">Secreted</keyword>
<dbReference type="InterPro" id="IPR003609">
    <property type="entry name" value="Pan_app"/>
</dbReference>
<feature type="transmembrane region" description="Helical" evidence="5">
    <location>
        <begin position="6"/>
        <end position="25"/>
    </location>
</feature>
<dbReference type="PANTHER" id="PTHR16146">
    <property type="entry name" value="INTELECTIN"/>
    <property type="match status" value="1"/>
</dbReference>
<sequence>MAVLWITQFMIVTLNIFLGILFVLANKDFCGSVFETQVDHALVDHVIQTNVVVDEFECQLKCMGNNSCKSINVHRGDSNGKRSCELNNKTRQMKPGHFKKKKGSTYYSSVQVGSSFVYSEQRSKAEREEKSSPFCFTNQASCLDISRGRKQTTKSGQCHPEYKGKHCETPVPGWSSRHPALSCKQILEAGNSKGDGEYWIDPEKNGSSLKVFCDMTTDGGKHCK</sequence>
<dbReference type="PROSITE" id="PS50948">
    <property type="entry name" value="PAN"/>
    <property type="match status" value="1"/>
</dbReference>
<keyword evidence="3" id="KW-0176">Collagen</keyword>
<evidence type="ECO:0000256" key="4">
    <source>
        <dbReference type="ARBA" id="ARBA00023157"/>
    </source>
</evidence>
<dbReference type="SUPFAM" id="SSF56496">
    <property type="entry name" value="Fibrinogen C-terminal domain-like"/>
    <property type="match status" value="1"/>
</dbReference>
<evidence type="ECO:0000256" key="2">
    <source>
        <dbReference type="ARBA" id="ARBA00022525"/>
    </source>
</evidence>
<organism evidence="8 9">
    <name type="scientific">Pocillopora meandrina</name>
    <dbReference type="NCBI Taxonomy" id="46732"/>
    <lineage>
        <taxon>Eukaryota</taxon>
        <taxon>Metazoa</taxon>
        <taxon>Cnidaria</taxon>
        <taxon>Anthozoa</taxon>
        <taxon>Hexacorallia</taxon>
        <taxon>Scleractinia</taxon>
        <taxon>Astrocoeniina</taxon>
        <taxon>Pocilloporidae</taxon>
        <taxon>Pocillopora</taxon>
    </lineage>
</organism>
<proteinExistence type="predicted"/>
<protein>
    <recommendedName>
        <fullName evidence="10">Apple domain-containing protein</fullName>
    </recommendedName>
</protein>
<gene>
    <name evidence="8" type="ORF">PMEA_00018291</name>
</gene>
<keyword evidence="5" id="KW-0472">Membrane</keyword>
<dbReference type="AlphaFoldDB" id="A0AAU9X5U6"/>
<evidence type="ECO:0000313" key="8">
    <source>
        <dbReference type="EMBL" id="CAH3137763.1"/>
    </source>
</evidence>
<dbReference type="GO" id="GO:0005615">
    <property type="term" value="C:extracellular space"/>
    <property type="evidence" value="ECO:0007669"/>
    <property type="project" value="TreeGrafter"/>
</dbReference>
<evidence type="ECO:0000256" key="5">
    <source>
        <dbReference type="SAM" id="Phobius"/>
    </source>
</evidence>